<organism evidence="2 3">
    <name type="scientific">Candidatus Desulfolinea nitratireducens</name>
    <dbReference type="NCBI Taxonomy" id="2841698"/>
    <lineage>
        <taxon>Bacteria</taxon>
        <taxon>Bacillati</taxon>
        <taxon>Chloroflexota</taxon>
        <taxon>Anaerolineae</taxon>
        <taxon>Anaerolineales</taxon>
        <taxon>Anaerolineales incertae sedis</taxon>
        <taxon>Candidatus Desulfolinea</taxon>
    </lineage>
</organism>
<protein>
    <submittedName>
        <fullName evidence="2">Uncharacterized protein</fullName>
    </submittedName>
</protein>
<feature type="transmembrane region" description="Helical" evidence="1">
    <location>
        <begin position="76"/>
        <end position="97"/>
    </location>
</feature>
<dbReference type="Proteomes" id="UP000614469">
    <property type="component" value="Unassembled WGS sequence"/>
</dbReference>
<feature type="transmembrane region" description="Helical" evidence="1">
    <location>
        <begin position="9"/>
        <end position="32"/>
    </location>
</feature>
<gene>
    <name evidence="2" type="ORF">H8E29_00615</name>
</gene>
<accession>A0A8J6NHA5</accession>
<evidence type="ECO:0000313" key="2">
    <source>
        <dbReference type="EMBL" id="MBC8333744.1"/>
    </source>
</evidence>
<feature type="transmembrane region" description="Helical" evidence="1">
    <location>
        <begin position="210"/>
        <end position="228"/>
    </location>
</feature>
<keyword evidence="1" id="KW-0472">Membrane</keyword>
<keyword evidence="1" id="KW-0812">Transmembrane</keyword>
<sequence>MPNFTKKSVLAFFALLTILAYGLLIPWLGFYWDDWPFAWIGEFLGPSEFIPAFRPFRPFLGPIFVVTTSLLPPIPFVWQIFGLIIRLSSALAAWWALKQIWPERKFQTLSVSLLFLLFPGYSQQWVALTHINQEWISLIAYLLSFGLTASALRNPSKPKSILALLLLFWGLFPTEYFIGMEPLRLLIIFILLPKNISPFWMRIKRSLQIWTPYLLLWLANAGWLAYYYTQGGYNSYSVEASSGSAGVPLQLIQGIGDAIYKAVWLSWMQVIGQFSQSLTAPTTIIGLALVLFTFTLIFIYFQRLKLGDSTKGSKIWATQAILIGLAGVLLGRAPSWLAGLPLKLQTTFDRLTISIMFASALLVAGLLELLIRNRKWRMIALSGLLALAVGQQFMSANDFRRDWERQRNLAWQLSWRIPALEEGTALITHQLPMVYESDQSFTAPLNWIYAPDYRAGDDLPFALVNTEKRLGGGTIPSLEPGTPITVPYRTVSFHGSTSAAIVIYAPKNGCLRVLDPVYANERVYNREDDFLTDTIFLSDPSRILTETEGATVPDFLFGKEPAHTWCYYSTKAELARQLGDWVEVAHLGNVAEAEGYHPVDAFEWLPFIEAYIYTEKLDRAEELSQIAYQKEPRLHKGLCELWGRGEVNTPLVKGEELAKIIQDELDCFP</sequence>
<keyword evidence="1" id="KW-1133">Transmembrane helix</keyword>
<proteinExistence type="predicted"/>
<feature type="transmembrane region" description="Helical" evidence="1">
    <location>
        <begin position="351"/>
        <end position="371"/>
    </location>
</feature>
<feature type="transmembrane region" description="Helical" evidence="1">
    <location>
        <begin position="378"/>
        <end position="394"/>
    </location>
</feature>
<feature type="transmembrane region" description="Helical" evidence="1">
    <location>
        <begin position="185"/>
        <end position="203"/>
    </location>
</feature>
<name>A0A8J6NHA5_9CHLR</name>
<feature type="transmembrane region" description="Helical" evidence="1">
    <location>
        <begin position="109"/>
        <end position="129"/>
    </location>
</feature>
<feature type="transmembrane region" description="Helical" evidence="1">
    <location>
        <begin position="135"/>
        <end position="152"/>
    </location>
</feature>
<dbReference type="AlphaFoldDB" id="A0A8J6NHA5"/>
<reference evidence="2 3" key="1">
    <citation type="submission" date="2020-08" db="EMBL/GenBank/DDBJ databases">
        <title>Bridging the membrane lipid divide: bacteria of the FCB group superphylum have the potential to synthesize archaeal ether lipids.</title>
        <authorList>
            <person name="Villanueva L."/>
            <person name="Von Meijenfeldt F.A.B."/>
            <person name="Westbye A.B."/>
            <person name="Yadav S."/>
            <person name="Hopmans E.C."/>
            <person name="Dutilh B.E."/>
            <person name="Sinninghe Damste J.S."/>
        </authorList>
    </citation>
    <scope>NUCLEOTIDE SEQUENCE [LARGE SCALE GENOMIC DNA]</scope>
    <source>
        <strain evidence="2">NIOZ-UU36</strain>
    </source>
</reference>
<feature type="transmembrane region" description="Helical" evidence="1">
    <location>
        <begin position="313"/>
        <end position="331"/>
    </location>
</feature>
<comment type="caution">
    <text evidence="2">The sequence shown here is derived from an EMBL/GenBank/DDBJ whole genome shotgun (WGS) entry which is preliminary data.</text>
</comment>
<evidence type="ECO:0000313" key="3">
    <source>
        <dbReference type="Proteomes" id="UP000614469"/>
    </source>
</evidence>
<dbReference type="EMBL" id="JACNJN010000023">
    <property type="protein sequence ID" value="MBC8333744.1"/>
    <property type="molecule type" value="Genomic_DNA"/>
</dbReference>
<evidence type="ECO:0000256" key="1">
    <source>
        <dbReference type="SAM" id="Phobius"/>
    </source>
</evidence>
<feature type="transmembrane region" description="Helical" evidence="1">
    <location>
        <begin position="278"/>
        <end position="301"/>
    </location>
</feature>
<feature type="transmembrane region" description="Helical" evidence="1">
    <location>
        <begin position="161"/>
        <end position="179"/>
    </location>
</feature>